<dbReference type="Proteomes" id="UP000322530">
    <property type="component" value="Unassembled WGS sequence"/>
</dbReference>
<evidence type="ECO:0000313" key="1">
    <source>
        <dbReference type="EMBL" id="GCF08909.1"/>
    </source>
</evidence>
<dbReference type="AlphaFoldDB" id="A0A5A5TD13"/>
<organism evidence="1 2">
    <name type="scientific">Dictyobacter arantiisoli</name>
    <dbReference type="NCBI Taxonomy" id="2014874"/>
    <lineage>
        <taxon>Bacteria</taxon>
        <taxon>Bacillati</taxon>
        <taxon>Chloroflexota</taxon>
        <taxon>Ktedonobacteria</taxon>
        <taxon>Ktedonobacterales</taxon>
        <taxon>Dictyobacteraceae</taxon>
        <taxon>Dictyobacter</taxon>
    </lineage>
</organism>
<proteinExistence type="predicted"/>
<gene>
    <name evidence="1" type="ORF">KDI_24730</name>
</gene>
<comment type="caution">
    <text evidence="1">The sequence shown here is derived from an EMBL/GenBank/DDBJ whole genome shotgun (WGS) entry which is preliminary data.</text>
</comment>
<reference evidence="1 2" key="1">
    <citation type="submission" date="2019-01" db="EMBL/GenBank/DDBJ databases">
        <title>Draft genome sequence of Dictyobacter sp. Uno17.</title>
        <authorList>
            <person name="Wang C.M."/>
            <person name="Zheng Y."/>
            <person name="Sakai Y."/>
            <person name="Abe K."/>
            <person name="Yokota A."/>
            <person name="Yabe S."/>
        </authorList>
    </citation>
    <scope>NUCLEOTIDE SEQUENCE [LARGE SCALE GENOMIC DNA]</scope>
    <source>
        <strain evidence="1 2">Uno17</strain>
    </source>
</reference>
<evidence type="ECO:0000313" key="2">
    <source>
        <dbReference type="Proteomes" id="UP000322530"/>
    </source>
</evidence>
<name>A0A5A5TD13_9CHLR</name>
<dbReference type="EMBL" id="BIXY01000033">
    <property type="protein sequence ID" value="GCF08909.1"/>
    <property type="molecule type" value="Genomic_DNA"/>
</dbReference>
<keyword evidence="2" id="KW-1185">Reference proteome</keyword>
<protein>
    <submittedName>
        <fullName evidence="1">Uncharacterized protein</fullName>
    </submittedName>
</protein>
<accession>A0A5A5TD13</accession>
<sequence length="51" mass="5722">MIICSQERNGTRCVFFIDSSSDAMNTHILSKKLSTNAIKISFSHDLKGYLV</sequence>